<sequence length="213" mass="23282">MRPTRSGGIAMGAGVGGVKIELHSPVKTRSARHSAHSACSQECTPSSRQNKECKTLRQLCLSSRMNPSPRQYKECKTLRPLCLCQECAPSSQVRVMNSTNSDCGHRMNSILPSIQGVQDTPPTLPMASNELHPPKLQYQHFHVRCAEQSLCMIGQMGIVRENISLSKTLIGQVSTFPCEVCRAESNMIGQMGTVGEKISLSRTLIGQVINISM</sequence>
<keyword evidence="2" id="KW-1185">Reference proteome</keyword>
<proteinExistence type="predicted"/>
<organism evidence="1 2">
    <name type="scientific">Timema podura</name>
    <name type="common">Walking stick</name>
    <dbReference type="NCBI Taxonomy" id="61482"/>
    <lineage>
        <taxon>Eukaryota</taxon>
        <taxon>Metazoa</taxon>
        <taxon>Ecdysozoa</taxon>
        <taxon>Arthropoda</taxon>
        <taxon>Hexapoda</taxon>
        <taxon>Insecta</taxon>
        <taxon>Pterygota</taxon>
        <taxon>Neoptera</taxon>
        <taxon>Polyneoptera</taxon>
        <taxon>Phasmatodea</taxon>
        <taxon>Timematodea</taxon>
        <taxon>Timematoidea</taxon>
        <taxon>Timematidae</taxon>
        <taxon>Timema</taxon>
    </lineage>
</organism>
<reference evidence="1" key="1">
    <citation type="submission" date="2021-03" db="EMBL/GenBank/DDBJ databases">
        <authorList>
            <person name="Tran Van P."/>
        </authorList>
    </citation>
    <scope>NUCLEOTIDE SEQUENCE</scope>
</reference>
<gene>
    <name evidence="1" type="ORF">TPAB3V08_LOCUS4738</name>
</gene>
<name>A0ABN7NT75_TIMPD</name>
<dbReference type="EMBL" id="CAJPIN010006001">
    <property type="protein sequence ID" value="CAG2057761.1"/>
    <property type="molecule type" value="Genomic_DNA"/>
</dbReference>
<comment type="caution">
    <text evidence="1">The sequence shown here is derived from an EMBL/GenBank/DDBJ whole genome shotgun (WGS) entry which is preliminary data.</text>
</comment>
<accession>A0ABN7NT75</accession>
<dbReference type="Proteomes" id="UP001153148">
    <property type="component" value="Unassembled WGS sequence"/>
</dbReference>
<evidence type="ECO:0000313" key="1">
    <source>
        <dbReference type="EMBL" id="CAG2057761.1"/>
    </source>
</evidence>
<evidence type="ECO:0000313" key="2">
    <source>
        <dbReference type="Proteomes" id="UP001153148"/>
    </source>
</evidence>
<protein>
    <submittedName>
        <fullName evidence="1">Uncharacterized protein</fullName>
    </submittedName>
</protein>